<evidence type="ECO:0000313" key="8">
    <source>
        <dbReference type="Proteomes" id="UP000198461"/>
    </source>
</evidence>
<dbReference type="RefSeq" id="WP_074200546.1">
    <property type="nucleotide sequence ID" value="NZ_FSRE01000001.1"/>
</dbReference>
<evidence type="ECO:0000313" key="7">
    <source>
        <dbReference type="EMBL" id="SIN71076.1"/>
    </source>
</evidence>
<evidence type="ECO:0000256" key="3">
    <source>
        <dbReference type="ARBA" id="ARBA00022723"/>
    </source>
</evidence>
<evidence type="ECO:0000256" key="6">
    <source>
        <dbReference type="HAMAP-Rule" id="MF_01871"/>
    </source>
</evidence>
<dbReference type="GO" id="GO:0008270">
    <property type="term" value="F:zinc ion binding"/>
    <property type="evidence" value="ECO:0007669"/>
    <property type="project" value="UniProtKB-UniRule"/>
</dbReference>
<comment type="subunit">
    <text evidence="6">Forms a complex with DabB.</text>
</comment>
<protein>
    <recommendedName>
        <fullName evidence="6">Probable inorganic carbon transporter subunit DabA</fullName>
    </recommendedName>
</protein>
<dbReference type="Pfam" id="PF10070">
    <property type="entry name" value="DabA"/>
    <property type="match status" value="1"/>
</dbReference>
<organism evidence="7 8">
    <name type="scientific">Sulfurivirga caldicuralii</name>
    <dbReference type="NCBI Taxonomy" id="364032"/>
    <lineage>
        <taxon>Bacteria</taxon>
        <taxon>Pseudomonadati</taxon>
        <taxon>Pseudomonadota</taxon>
        <taxon>Gammaproteobacteria</taxon>
        <taxon>Thiotrichales</taxon>
        <taxon>Piscirickettsiaceae</taxon>
        <taxon>Sulfurivirga</taxon>
    </lineage>
</organism>
<comment type="cofactor">
    <cofactor evidence="6">
        <name>Zn(2+)</name>
        <dbReference type="ChEBI" id="CHEBI:29105"/>
    </cofactor>
</comment>
<reference evidence="7 8" key="1">
    <citation type="submission" date="2016-11" db="EMBL/GenBank/DDBJ databases">
        <authorList>
            <person name="Jaros S."/>
            <person name="Januszkiewicz K."/>
            <person name="Wedrychowicz H."/>
        </authorList>
    </citation>
    <scope>NUCLEOTIDE SEQUENCE [LARGE SCALE GENOMIC DNA]</scope>
    <source>
        <strain evidence="7 8">DSM 17737</strain>
    </source>
</reference>
<keyword evidence="8" id="KW-1185">Reference proteome</keyword>
<dbReference type="Proteomes" id="UP000198461">
    <property type="component" value="Unassembled WGS sequence"/>
</dbReference>
<feature type="binding site" evidence="6">
    <location>
        <position position="340"/>
    </location>
    <ligand>
        <name>Zn(2+)</name>
        <dbReference type="ChEBI" id="CHEBI:29105"/>
    </ligand>
</feature>
<evidence type="ECO:0000256" key="2">
    <source>
        <dbReference type="ARBA" id="ARBA00022475"/>
    </source>
</evidence>
<dbReference type="EMBL" id="FSRE01000001">
    <property type="protein sequence ID" value="SIN71076.1"/>
    <property type="molecule type" value="Genomic_DNA"/>
</dbReference>
<keyword evidence="4 6" id="KW-0862">Zinc</keyword>
<proteinExistence type="inferred from homology"/>
<evidence type="ECO:0000256" key="5">
    <source>
        <dbReference type="ARBA" id="ARBA00023136"/>
    </source>
</evidence>
<dbReference type="GO" id="GO:0005886">
    <property type="term" value="C:plasma membrane"/>
    <property type="evidence" value="ECO:0007669"/>
    <property type="project" value="UniProtKB-SubCell"/>
</dbReference>
<dbReference type="AlphaFoldDB" id="A0A1N6DK18"/>
<sequence>MTRNDLLKETGLEAVDKACALIAPTWPLDELVAVNPWWEMRDLPFTEVSARISALRRASCLPDRFYFKRLWQDVIRAEHLSRACEEKGREDRVEELVRFLTEDNERAHWHNISDLVDSGRDLERRMAWRMEIHHQISQFCADFFRVKEVSGSYDEAYSGLYAEWLATTRQDMGLEILMAEDGLTAQFDRLPQSADALIAEAIAAFGVEDSRALETYAHALLLDMNGWASWVAYLRWQDRLHEHDNGLMRQFLAIRMAWELVLWRHVQETNADLFADIKVHWFRQLNSIEALYRAHQRSQAKLWIWLRAAELAYQDRAIAILQAGSTQKSSERPLLQAAFCIDVRSEVIRRNLEQQDPRIQTLGMGGFFGMPVAYQPSKLNRLRPQLPVLLREQMVVRPQVPEERLDGVLLKKARKARWIEWTIAPPAMFTMVEAVGVQYLYKMIRNSFFPEKCANPIDQLPVEDAFELLHVDGRPLALDEKVSLAKGALEVMGLNDGVFAPTVMIVGHGSSSCNNPHASSLDCGACGGQTGEINARLVAWLLNQSDVREGLAAAGMPIPPDTRFIGALHNTTTDEFTFYGDVPDQVRGWFEGASDLTRRARALTLGYEQIQSSQSLRDTFVHRSRDWSQVRPEWGLAGNAAFIAAPRWRTRGLDLQGRAFLHDYDHEQDLERAVITNIMTAPMVVASWINLQYYASTCDNDFYGSGNKVLHNVVDGDVGVFEGNGGDLRIGLSMQSLHDGQRWIHEPLRLSVFIDAPQEAIAAVVAEHADVRHLIDNEWIYCFRWARTGEVERYYQGKWLPWQPLETASDVQQIVNA</sequence>
<dbReference type="OrthoDB" id="9805101at2"/>
<keyword evidence="3 6" id="KW-0479">Metal-binding</keyword>
<gene>
    <name evidence="6" type="primary">dabA</name>
    <name evidence="7" type="ORF">SAMN05443662_0207</name>
</gene>
<comment type="function">
    <text evidence="6">Part of an energy-coupled inorganic carbon pump.</text>
</comment>
<feature type="binding site" evidence="6">
    <location>
        <position position="523"/>
    </location>
    <ligand>
        <name>Zn(2+)</name>
        <dbReference type="ChEBI" id="CHEBI:29105"/>
    </ligand>
</feature>
<feature type="binding site" evidence="6">
    <location>
        <position position="342"/>
    </location>
    <ligand>
        <name>Zn(2+)</name>
        <dbReference type="ChEBI" id="CHEBI:29105"/>
    </ligand>
</feature>
<dbReference type="PANTHER" id="PTHR38344">
    <property type="entry name" value="UPF0753 PROTEIN AQ_863"/>
    <property type="match status" value="1"/>
</dbReference>
<dbReference type="PANTHER" id="PTHR38344:SF1">
    <property type="entry name" value="INORGANIC CARBON TRANSPORTER SUBUNIT DABA-RELATED"/>
    <property type="match status" value="1"/>
</dbReference>
<dbReference type="InterPro" id="IPR018752">
    <property type="entry name" value="DabA"/>
</dbReference>
<dbReference type="STRING" id="364032.SAMN05443662_0207"/>
<accession>A0A1N6DK18</accession>
<feature type="binding site" evidence="6">
    <location>
        <position position="508"/>
    </location>
    <ligand>
        <name>Zn(2+)</name>
        <dbReference type="ChEBI" id="CHEBI:29105"/>
    </ligand>
</feature>
<comment type="similarity">
    <text evidence="6">Belongs to the inorganic carbon transporter (TC 9.A.2) DabA family.</text>
</comment>
<keyword evidence="1 6" id="KW-0813">Transport</keyword>
<evidence type="ECO:0000256" key="4">
    <source>
        <dbReference type="ARBA" id="ARBA00022833"/>
    </source>
</evidence>
<keyword evidence="2 6" id="KW-1003">Cell membrane</keyword>
<comment type="subcellular location">
    <subcellularLocation>
        <location evidence="6">Cell membrane</location>
        <topology evidence="6">Peripheral membrane protein</topology>
    </subcellularLocation>
</comment>
<dbReference type="HAMAP" id="MF_01871">
    <property type="entry name" value="DabA"/>
    <property type="match status" value="1"/>
</dbReference>
<name>A0A1N6DK18_9GAMM</name>
<evidence type="ECO:0000256" key="1">
    <source>
        <dbReference type="ARBA" id="ARBA00022448"/>
    </source>
</evidence>
<keyword evidence="5 6" id="KW-0472">Membrane</keyword>